<feature type="compositionally biased region" description="Low complexity" evidence="1">
    <location>
        <begin position="590"/>
        <end position="606"/>
    </location>
</feature>
<organism evidence="3 4">
    <name type="scientific">Plasmodium vinckei lentum</name>
    <dbReference type="NCBI Taxonomy" id="138297"/>
    <lineage>
        <taxon>Eukaryota</taxon>
        <taxon>Sar</taxon>
        <taxon>Alveolata</taxon>
        <taxon>Apicomplexa</taxon>
        <taxon>Aconoidasida</taxon>
        <taxon>Haemosporida</taxon>
        <taxon>Plasmodiidae</taxon>
        <taxon>Plasmodium</taxon>
        <taxon>Plasmodium (Vinckeia)</taxon>
    </lineage>
</organism>
<feature type="compositionally biased region" description="Polar residues" evidence="1">
    <location>
        <begin position="324"/>
        <end position="342"/>
    </location>
</feature>
<sequence length="795" mass="88037">MVERACKYLRDADDFFTNEIVNEEKFNKDSLFRFRCPYDKINRNFLTCKNNYERINALGGYLYQNLNDIAHHFKGKGNDANRHIEIFIMWLCDKLYNLEEKKTATLEEYYNNHLKASMGYVDYWDLLDSKKVYKKANVWYMSELYKLLNCICNIVIEYNKKNKNTKKIEKYSSQCYDKFKSVYNNVKDCYSYFHLLKYLKGIYDNIRNDAIKKDDELKAVIRKYATRRNAIISEIIKKFNIPPQIKGSKKILEYVLKASSISLIDLTTSDWDQRFPNASDQTLDFNTQKCVELNTETTKKQQELESKKKLTAQSQPEPQAASQKSGESPQSGTNDSGTQKGNSDSEDGGKGGTKGESGSTGSGHGVVAGGPDKGAPSLQDDLGGSPGGSGSPVPLTGDTNNTSGSQGDSSNQGGSDDGSKPLGNQVPTHPSGEPNGYFPSNWGMNFNLMSHIPSASDIYETPKNILANTANKITNAYSNTVGNIKYVYDNTVDNIKYVYDNTVDNAKKAYKNTMNNITNIYNRTSDYIGGVVNSVVIQLNPLNTSQLGDNQPASNSLGGGSDTSDQPQPKSPAPLQSLLPPPSPSPPSTPQSTSQLSQTPSDSPLPKSIDSQTISTPIHNCPVQQTSPTGGSRVSQIPPSGQGTLTISGSNSSNTKNENLTTVASVKMKETSSIWCIGSNNKCGIMGISIIVISISIILTIIYKYLSLGFTSKSKRKKSVKKVINSIGGKRPIQIIIKSYDRNKDLKPVINSVGRKKDPLLNIYKLMQADPVPFINVFFLLIFFVYKRQLNYLKL</sequence>
<feature type="region of interest" description="Disordered" evidence="1">
    <location>
        <begin position="543"/>
        <end position="658"/>
    </location>
</feature>
<evidence type="ECO:0000313" key="4">
    <source>
        <dbReference type="Proteomes" id="UP000515308"/>
    </source>
</evidence>
<feature type="compositionally biased region" description="Basic and acidic residues" evidence="1">
    <location>
        <begin position="297"/>
        <end position="308"/>
    </location>
</feature>
<dbReference type="Pfam" id="PF06022">
    <property type="entry name" value="Cir_Bir_Yir"/>
    <property type="match status" value="1"/>
</dbReference>
<evidence type="ECO:0000256" key="1">
    <source>
        <dbReference type="SAM" id="MobiDB-lite"/>
    </source>
</evidence>
<feature type="compositionally biased region" description="Gly residues" evidence="1">
    <location>
        <begin position="350"/>
        <end position="372"/>
    </location>
</feature>
<feature type="transmembrane region" description="Helical" evidence="2">
    <location>
        <begin position="766"/>
        <end position="786"/>
    </location>
</feature>
<feature type="compositionally biased region" description="Polar residues" evidence="1">
    <location>
        <begin position="543"/>
        <end position="556"/>
    </location>
</feature>
<dbReference type="VEuPathDB" id="PlasmoDB:PVLDE_1105160"/>
<evidence type="ECO:0000256" key="2">
    <source>
        <dbReference type="SAM" id="Phobius"/>
    </source>
</evidence>
<keyword evidence="2" id="KW-0472">Membrane</keyword>
<dbReference type="InterPro" id="IPR006477">
    <property type="entry name" value="Yir_bir_cir"/>
</dbReference>
<dbReference type="EMBL" id="LR865373">
    <property type="protein sequence ID" value="CAD2094648.1"/>
    <property type="molecule type" value="Genomic_DNA"/>
</dbReference>
<name>A0A6V7SA47_PLAVN</name>
<proteinExistence type="predicted"/>
<keyword evidence="2" id="KW-0812">Transmembrane</keyword>
<accession>A0A6V7SA47</accession>
<protein>
    <submittedName>
        <fullName evidence="3">PIR protein CIR protein</fullName>
    </submittedName>
</protein>
<keyword evidence="2" id="KW-1133">Transmembrane helix</keyword>
<dbReference type="Gene3D" id="1.20.120.20">
    <property type="entry name" value="Apolipoprotein"/>
    <property type="match status" value="1"/>
</dbReference>
<feature type="region of interest" description="Disordered" evidence="1">
    <location>
        <begin position="297"/>
        <end position="437"/>
    </location>
</feature>
<gene>
    <name evidence="3" type="ORF">PVLDE_1105160</name>
</gene>
<dbReference type="AlphaFoldDB" id="A0A6V7SA47"/>
<reference evidence="3 4" key="1">
    <citation type="submission" date="2020-08" db="EMBL/GenBank/DDBJ databases">
        <authorList>
            <person name="Ramaprasad A."/>
        </authorList>
    </citation>
    <scope>NUCLEOTIDE SEQUENCE [LARGE SCALE GENOMIC DNA]</scope>
</reference>
<dbReference type="Proteomes" id="UP000515308">
    <property type="component" value="Chromosome PVLDE_11"/>
</dbReference>
<feature type="compositionally biased region" description="Polar residues" evidence="1">
    <location>
        <begin position="609"/>
        <end position="658"/>
    </location>
</feature>
<feature type="compositionally biased region" description="Low complexity" evidence="1">
    <location>
        <begin position="391"/>
        <end position="414"/>
    </location>
</feature>
<evidence type="ECO:0000313" key="3">
    <source>
        <dbReference type="EMBL" id="CAD2094648.1"/>
    </source>
</evidence>
<feature type="transmembrane region" description="Helical" evidence="2">
    <location>
        <begin position="684"/>
        <end position="706"/>
    </location>
</feature>
<feature type="compositionally biased region" description="Pro residues" evidence="1">
    <location>
        <begin position="579"/>
        <end position="589"/>
    </location>
</feature>
<feature type="compositionally biased region" description="Low complexity" evidence="1">
    <location>
        <begin position="311"/>
        <end position="323"/>
    </location>
</feature>